<organism evidence="3 4">
    <name type="scientific">Nothoprocta perdicaria</name>
    <name type="common">Chilean tinamou</name>
    <name type="synonym">Crypturus perdicarius</name>
    <dbReference type="NCBI Taxonomy" id="30464"/>
    <lineage>
        <taxon>Eukaryota</taxon>
        <taxon>Metazoa</taxon>
        <taxon>Chordata</taxon>
        <taxon>Craniata</taxon>
        <taxon>Vertebrata</taxon>
        <taxon>Euteleostomi</taxon>
        <taxon>Archelosauria</taxon>
        <taxon>Archosauria</taxon>
        <taxon>Dinosauria</taxon>
        <taxon>Saurischia</taxon>
        <taxon>Theropoda</taxon>
        <taxon>Coelurosauria</taxon>
        <taxon>Aves</taxon>
        <taxon>Palaeognathae</taxon>
        <taxon>Tinamiformes</taxon>
        <taxon>Tinamidae</taxon>
        <taxon>Nothoprocta</taxon>
    </lineage>
</organism>
<dbReference type="SUPFAM" id="SSF90257">
    <property type="entry name" value="Myosin rod fragments"/>
    <property type="match status" value="1"/>
</dbReference>
<gene>
    <name evidence="3" type="primary">LOC112955883</name>
</gene>
<dbReference type="PANTHER" id="PTHR28661">
    <property type="entry name" value="SJOEGREN SYNDROME NUCLEAR AUTOANTIGEN 1"/>
    <property type="match status" value="1"/>
</dbReference>
<evidence type="ECO:0000313" key="3">
    <source>
        <dbReference type="Ensembl" id="ENSNPEP00000007226.1"/>
    </source>
</evidence>
<dbReference type="Proteomes" id="UP000694420">
    <property type="component" value="Unplaced"/>
</dbReference>
<name>A0A8C6YYK8_NOTPE</name>
<dbReference type="GO" id="GO:0048675">
    <property type="term" value="P:axon extension"/>
    <property type="evidence" value="ECO:0007669"/>
    <property type="project" value="TreeGrafter"/>
</dbReference>
<sequence>MSRPEAALEGLVKELGAGMEELRGRRDELARLIQGEEEERGRLQGQIWALTERLARANESLARKVAARNDFDRTIAETEAAYGKILESSQTLLSVLKGETGNSSKATEPKSTSKEKQADGQKHS</sequence>
<dbReference type="AlphaFoldDB" id="A0A8C6YYK8"/>
<feature type="coiled-coil region" evidence="1">
    <location>
        <begin position="19"/>
        <end position="46"/>
    </location>
</feature>
<keyword evidence="4" id="KW-1185">Reference proteome</keyword>
<dbReference type="GO" id="GO:0005813">
    <property type="term" value="C:centrosome"/>
    <property type="evidence" value="ECO:0007669"/>
    <property type="project" value="TreeGrafter"/>
</dbReference>
<dbReference type="PANTHER" id="PTHR28661:SF1">
    <property type="entry name" value="MICROTUBULE NUCLEATION FACTOR SSNA1"/>
    <property type="match status" value="1"/>
</dbReference>
<feature type="region of interest" description="Disordered" evidence="2">
    <location>
        <begin position="97"/>
        <end position="124"/>
    </location>
</feature>
<evidence type="ECO:0000256" key="2">
    <source>
        <dbReference type="SAM" id="MobiDB-lite"/>
    </source>
</evidence>
<proteinExistence type="predicted"/>
<reference evidence="3" key="1">
    <citation type="submission" date="2025-08" db="UniProtKB">
        <authorList>
            <consortium name="Ensembl"/>
        </authorList>
    </citation>
    <scope>IDENTIFICATION</scope>
</reference>
<accession>A0A8C6YYK8</accession>
<reference evidence="3" key="2">
    <citation type="submission" date="2025-09" db="UniProtKB">
        <authorList>
            <consortium name="Ensembl"/>
        </authorList>
    </citation>
    <scope>IDENTIFICATION</scope>
</reference>
<dbReference type="GO" id="GO:0036064">
    <property type="term" value="C:ciliary basal body"/>
    <property type="evidence" value="ECO:0007669"/>
    <property type="project" value="TreeGrafter"/>
</dbReference>
<dbReference type="Ensembl" id="ENSNPET00000007405.1">
    <property type="protein sequence ID" value="ENSNPEP00000007226.1"/>
    <property type="gene ID" value="ENSNPEG00000005421.1"/>
</dbReference>
<protein>
    <submittedName>
        <fullName evidence="3">Sjoegren syndrome nuclear autoantigen 1 homolog</fullName>
    </submittedName>
</protein>
<keyword evidence="1" id="KW-0175">Coiled coil</keyword>
<feature type="compositionally biased region" description="Basic and acidic residues" evidence="2">
    <location>
        <begin position="107"/>
        <end position="124"/>
    </location>
</feature>
<evidence type="ECO:0000256" key="1">
    <source>
        <dbReference type="SAM" id="Coils"/>
    </source>
</evidence>
<dbReference type="GO" id="GO:0030424">
    <property type="term" value="C:axon"/>
    <property type="evidence" value="ECO:0007669"/>
    <property type="project" value="TreeGrafter"/>
</dbReference>
<dbReference type="InterPro" id="IPR033362">
    <property type="entry name" value="SSNA1_fam"/>
</dbReference>
<evidence type="ECO:0000313" key="4">
    <source>
        <dbReference type="Proteomes" id="UP000694420"/>
    </source>
</evidence>